<dbReference type="Pfam" id="PF07791">
    <property type="entry name" value="Imm11"/>
    <property type="match status" value="1"/>
</dbReference>
<evidence type="ECO:0000313" key="2">
    <source>
        <dbReference type="EMBL" id="TVT49873.1"/>
    </source>
</evidence>
<evidence type="ECO:0000259" key="1">
    <source>
        <dbReference type="Pfam" id="PF07791"/>
    </source>
</evidence>
<dbReference type="Proteomes" id="UP000317355">
    <property type="component" value="Unassembled WGS sequence"/>
</dbReference>
<dbReference type="AlphaFoldDB" id="A0A558CM59"/>
<name>A0A558CM59_9GAMM</name>
<dbReference type="EMBL" id="VMRY01000115">
    <property type="protein sequence ID" value="TVT49873.1"/>
    <property type="molecule type" value="Genomic_DNA"/>
</dbReference>
<feature type="domain" description="Immunity MXAN-0049 protein" evidence="1">
    <location>
        <begin position="100"/>
        <end position="190"/>
    </location>
</feature>
<accession>A0A558CM59</accession>
<dbReference type="InterPro" id="IPR012433">
    <property type="entry name" value="Imm11"/>
</dbReference>
<sequence>MRYFLLHTDTFYPNKWVLGDVRHVDNWSLTNPTPYFMEPGTYTIDVYQDGEELDYNENAAYAVPVLSRKARDSLIGLPEIDEPYHHVVLEPLIIEGRGVAQDYFVMIIETQVDCVDEVRSEFQKYQVNDPVRPDRAGEYRSFFNLVIDPTKIGDHHIFRLKRHLGSVIVSEEVKRRFEEAGVKGAVFESVNGDKQTVG</sequence>
<organism evidence="2 3">
    <name type="scientific">Sedimenticola thiotaurini</name>
    <dbReference type="NCBI Taxonomy" id="1543721"/>
    <lineage>
        <taxon>Bacteria</taxon>
        <taxon>Pseudomonadati</taxon>
        <taxon>Pseudomonadota</taxon>
        <taxon>Gammaproteobacteria</taxon>
        <taxon>Chromatiales</taxon>
        <taxon>Sedimenticolaceae</taxon>
        <taxon>Sedimenticola</taxon>
    </lineage>
</organism>
<protein>
    <recommendedName>
        <fullName evidence="1">Immunity MXAN-0049 protein domain-containing protein</fullName>
    </recommendedName>
</protein>
<proteinExistence type="predicted"/>
<evidence type="ECO:0000313" key="3">
    <source>
        <dbReference type="Proteomes" id="UP000317355"/>
    </source>
</evidence>
<comment type="caution">
    <text evidence="2">The sequence shown here is derived from an EMBL/GenBank/DDBJ whole genome shotgun (WGS) entry which is preliminary data.</text>
</comment>
<gene>
    <name evidence="2" type="ORF">FHK82_16860</name>
</gene>
<reference evidence="2 3" key="1">
    <citation type="submission" date="2019-07" db="EMBL/GenBank/DDBJ databases">
        <title>The pathways for chlorine oxyanion respiration interact through the shared metabolite chlorate.</title>
        <authorList>
            <person name="Barnum T.P."/>
            <person name="Cheng Y."/>
            <person name="Hill K.A."/>
            <person name="Lucas L.N."/>
            <person name="Carlson H.K."/>
            <person name="Coates J.D."/>
        </authorList>
    </citation>
    <scope>NUCLEOTIDE SEQUENCE [LARGE SCALE GENOMIC DNA]</scope>
    <source>
        <strain evidence="2">BK-3</strain>
    </source>
</reference>